<evidence type="ECO:0000313" key="2">
    <source>
        <dbReference type="EMBL" id="RYP02947.1"/>
    </source>
</evidence>
<dbReference type="AlphaFoldDB" id="A0A4Q4TCB4"/>
<sequence length="271" mass="29769">MMIMETDLKTVRNSSLFQYVVRDGTVLLKTEPIDFNTIGLENMPDMVGFLPLPSEPEFPTQCLGLQMVLVSYELALASTGAAPRQVGEVEGLGVAGLLDYAPAQPDYSITLRLKLRRPARPPRHETEKIAGRSIHPGDEGEVRAGSRAKPTPAVATESPLVTEIYGFERIVAGGAPQADDATAASWCFWMGKPMDVHKALDRFGRYPYCNGLQGPKSAGNEKRWLEETNHFGEAPPDVARRVREDVWMIGGEALNSEAVAYPRETFILVLV</sequence>
<gene>
    <name evidence="2" type="ORF">DL764_005473</name>
</gene>
<accession>A0A4Q4TCB4</accession>
<evidence type="ECO:0000313" key="3">
    <source>
        <dbReference type="Proteomes" id="UP000293360"/>
    </source>
</evidence>
<protein>
    <submittedName>
        <fullName evidence="2">Uncharacterized protein</fullName>
    </submittedName>
</protein>
<feature type="region of interest" description="Disordered" evidence="1">
    <location>
        <begin position="133"/>
        <end position="153"/>
    </location>
</feature>
<name>A0A4Q4TCB4_9PEZI</name>
<reference evidence="2 3" key="1">
    <citation type="submission" date="2018-06" db="EMBL/GenBank/DDBJ databases">
        <title>Complete Genomes of Monosporascus.</title>
        <authorList>
            <person name="Robinson A.J."/>
            <person name="Natvig D.O."/>
        </authorList>
    </citation>
    <scope>NUCLEOTIDE SEQUENCE [LARGE SCALE GENOMIC DNA]</scope>
    <source>
        <strain evidence="2 3">CBS 110550</strain>
    </source>
</reference>
<dbReference type="Proteomes" id="UP000293360">
    <property type="component" value="Unassembled WGS sequence"/>
</dbReference>
<keyword evidence="3" id="KW-1185">Reference proteome</keyword>
<evidence type="ECO:0000256" key="1">
    <source>
        <dbReference type="SAM" id="MobiDB-lite"/>
    </source>
</evidence>
<dbReference type="OrthoDB" id="414698at2759"/>
<organism evidence="2 3">
    <name type="scientific">Monosporascus ibericus</name>
    <dbReference type="NCBI Taxonomy" id="155417"/>
    <lineage>
        <taxon>Eukaryota</taxon>
        <taxon>Fungi</taxon>
        <taxon>Dikarya</taxon>
        <taxon>Ascomycota</taxon>
        <taxon>Pezizomycotina</taxon>
        <taxon>Sordariomycetes</taxon>
        <taxon>Xylariomycetidae</taxon>
        <taxon>Xylariales</taxon>
        <taxon>Xylariales incertae sedis</taxon>
        <taxon>Monosporascus</taxon>
    </lineage>
</organism>
<proteinExistence type="predicted"/>
<comment type="caution">
    <text evidence="2">The sequence shown here is derived from an EMBL/GenBank/DDBJ whole genome shotgun (WGS) entry which is preliminary data.</text>
</comment>
<dbReference type="EMBL" id="QJNU01000292">
    <property type="protein sequence ID" value="RYP02947.1"/>
    <property type="molecule type" value="Genomic_DNA"/>
</dbReference>
<feature type="compositionally biased region" description="Basic and acidic residues" evidence="1">
    <location>
        <begin position="133"/>
        <end position="144"/>
    </location>
</feature>